<keyword evidence="2" id="KW-0663">Pyridoxal phosphate</keyword>
<dbReference type="GO" id="GO:0003700">
    <property type="term" value="F:DNA-binding transcription factor activity"/>
    <property type="evidence" value="ECO:0007669"/>
    <property type="project" value="InterPro"/>
</dbReference>
<dbReference type="PANTHER" id="PTHR46577">
    <property type="entry name" value="HTH-TYPE TRANSCRIPTIONAL REGULATORY PROTEIN GABR"/>
    <property type="match status" value="1"/>
</dbReference>
<dbReference type="PATRIC" id="fig|582680.7.peg.1559"/>
<keyword evidence="8" id="KW-1185">Reference proteome</keyword>
<dbReference type="PANTHER" id="PTHR46577:SF1">
    <property type="entry name" value="HTH-TYPE TRANSCRIPTIONAL REGULATORY PROTEIN GABR"/>
    <property type="match status" value="1"/>
</dbReference>
<accession>A0A0F0KW77</accession>
<comment type="similarity">
    <text evidence="1">In the C-terminal section; belongs to the class-I pyridoxal-phosphate-dependent aminotransferase family.</text>
</comment>
<dbReference type="GO" id="GO:0030170">
    <property type="term" value="F:pyridoxal phosphate binding"/>
    <property type="evidence" value="ECO:0007669"/>
    <property type="project" value="InterPro"/>
</dbReference>
<protein>
    <submittedName>
        <fullName evidence="7">HTH-type transcriptional regulator NorG</fullName>
    </submittedName>
</protein>
<dbReference type="Pfam" id="PF00155">
    <property type="entry name" value="Aminotran_1_2"/>
    <property type="match status" value="1"/>
</dbReference>
<keyword evidence="5" id="KW-0804">Transcription</keyword>
<dbReference type="PROSITE" id="PS50949">
    <property type="entry name" value="HTH_GNTR"/>
    <property type="match status" value="1"/>
</dbReference>
<dbReference type="Proteomes" id="UP000033448">
    <property type="component" value="Unassembled WGS sequence"/>
</dbReference>
<name>A0A0F0KW77_9MICO</name>
<evidence type="ECO:0000256" key="2">
    <source>
        <dbReference type="ARBA" id="ARBA00022898"/>
    </source>
</evidence>
<dbReference type="OrthoDB" id="199743at2"/>
<keyword evidence="4" id="KW-0238">DNA-binding</keyword>
<evidence type="ECO:0000256" key="3">
    <source>
        <dbReference type="ARBA" id="ARBA00023015"/>
    </source>
</evidence>
<dbReference type="SUPFAM" id="SSF53383">
    <property type="entry name" value="PLP-dependent transferases"/>
    <property type="match status" value="1"/>
</dbReference>
<gene>
    <name evidence="7" type="primary">norG</name>
    <name evidence="7" type="ORF">RL72_01521</name>
</gene>
<dbReference type="Pfam" id="PF00392">
    <property type="entry name" value="GntR"/>
    <property type="match status" value="1"/>
</dbReference>
<evidence type="ECO:0000256" key="5">
    <source>
        <dbReference type="ARBA" id="ARBA00023163"/>
    </source>
</evidence>
<dbReference type="InterPro" id="IPR015421">
    <property type="entry name" value="PyrdxlP-dep_Trfase_major"/>
</dbReference>
<evidence type="ECO:0000256" key="4">
    <source>
        <dbReference type="ARBA" id="ARBA00023125"/>
    </source>
</evidence>
<proteinExistence type="inferred from homology"/>
<dbReference type="InterPro" id="IPR036390">
    <property type="entry name" value="WH_DNA-bd_sf"/>
</dbReference>
<sequence>MDSRLSARALVDLLGLWRTSEPAFDALADAIRLLCLDNRIAPETALPAERELAAALGVSRTTVAAAYRALRSTGHIVSRQGSGSVTRPLGRTTAARWFDREGIDLQQASPPAWPGLPGVIAEGAASATALVSRAGYDILGHVELRSAIADRYSRQGIPTKPSQIMVTTGAQHALNLIASTLLRRADRVLLETPSYPHAMETFRRVGARLVGVPVESGHGWDLDRATQAFARTRPILAYLMPDFQNPTGCSMSSEERAVFARAAHDAGSILLIDETTADLAIDPLPRPQPLGTGSSATIRVGSLGKSVWGGLRIGWIRAADDVIRRLRAARTTHDLGTPDLEQAVATRVVQRLDEILPQRASLLRDGRDALAAALARALPEWTVPRVHGGVALWVGLGEPLSSALVIDAAAHGLHLSAGGRFAVEGGQERHLRIPFTTEPRELERAVDILAASWARVTAGAPRISPVAALAEAVV</sequence>
<reference evidence="7 8" key="1">
    <citation type="submission" date="2015-02" db="EMBL/GenBank/DDBJ databases">
        <title>Draft genome sequences of ten Microbacterium spp. with emphasis on heavy metal contaminated environments.</title>
        <authorList>
            <person name="Corretto E."/>
        </authorList>
    </citation>
    <scope>NUCLEOTIDE SEQUENCE [LARGE SCALE GENOMIC DNA]</scope>
    <source>
        <strain evidence="7 8">DSM 23848</strain>
    </source>
</reference>
<dbReference type="InterPro" id="IPR000524">
    <property type="entry name" value="Tscrpt_reg_HTH_GntR"/>
</dbReference>
<dbReference type="RefSeq" id="WP_045250227.1">
    <property type="nucleotide sequence ID" value="NZ_JYIT01000071.1"/>
</dbReference>
<evidence type="ECO:0000259" key="6">
    <source>
        <dbReference type="PROSITE" id="PS50949"/>
    </source>
</evidence>
<dbReference type="EMBL" id="JYIT01000071">
    <property type="protein sequence ID" value="KJL25148.1"/>
    <property type="molecule type" value="Genomic_DNA"/>
</dbReference>
<dbReference type="Gene3D" id="1.10.10.10">
    <property type="entry name" value="Winged helix-like DNA-binding domain superfamily/Winged helix DNA-binding domain"/>
    <property type="match status" value="1"/>
</dbReference>
<dbReference type="InterPro" id="IPR004839">
    <property type="entry name" value="Aminotransferase_I/II_large"/>
</dbReference>
<keyword evidence="3" id="KW-0805">Transcription regulation</keyword>
<comment type="caution">
    <text evidence="7">The sequence shown here is derived from an EMBL/GenBank/DDBJ whole genome shotgun (WGS) entry which is preliminary data.</text>
</comment>
<feature type="domain" description="HTH gntR-type" evidence="6">
    <location>
        <begin position="21"/>
        <end position="89"/>
    </location>
</feature>
<dbReference type="AlphaFoldDB" id="A0A0F0KW77"/>
<dbReference type="InterPro" id="IPR015424">
    <property type="entry name" value="PyrdxlP-dep_Trfase"/>
</dbReference>
<evidence type="ECO:0000313" key="8">
    <source>
        <dbReference type="Proteomes" id="UP000033448"/>
    </source>
</evidence>
<dbReference type="GO" id="GO:0003677">
    <property type="term" value="F:DNA binding"/>
    <property type="evidence" value="ECO:0007669"/>
    <property type="project" value="UniProtKB-KW"/>
</dbReference>
<dbReference type="InterPro" id="IPR051446">
    <property type="entry name" value="HTH_trans_reg/aminotransferase"/>
</dbReference>
<dbReference type="CDD" id="cd00609">
    <property type="entry name" value="AAT_like"/>
    <property type="match status" value="1"/>
</dbReference>
<dbReference type="CDD" id="cd07377">
    <property type="entry name" value="WHTH_GntR"/>
    <property type="match status" value="1"/>
</dbReference>
<evidence type="ECO:0000313" key="7">
    <source>
        <dbReference type="EMBL" id="KJL25148.1"/>
    </source>
</evidence>
<dbReference type="PRINTS" id="PR00035">
    <property type="entry name" value="HTHGNTR"/>
</dbReference>
<dbReference type="InterPro" id="IPR036388">
    <property type="entry name" value="WH-like_DNA-bd_sf"/>
</dbReference>
<organism evidence="7 8">
    <name type="scientific">Microbacterium azadirachtae</name>
    <dbReference type="NCBI Taxonomy" id="582680"/>
    <lineage>
        <taxon>Bacteria</taxon>
        <taxon>Bacillati</taxon>
        <taxon>Actinomycetota</taxon>
        <taxon>Actinomycetes</taxon>
        <taxon>Micrococcales</taxon>
        <taxon>Microbacteriaceae</taxon>
        <taxon>Microbacterium</taxon>
    </lineage>
</organism>
<dbReference type="SUPFAM" id="SSF46785">
    <property type="entry name" value="Winged helix' DNA-binding domain"/>
    <property type="match status" value="1"/>
</dbReference>
<dbReference type="SMART" id="SM00345">
    <property type="entry name" value="HTH_GNTR"/>
    <property type="match status" value="1"/>
</dbReference>
<dbReference type="Gene3D" id="3.40.640.10">
    <property type="entry name" value="Type I PLP-dependent aspartate aminotransferase-like (Major domain)"/>
    <property type="match status" value="1"/>
</dbReference>
<evidence type="ECO:0000256" key="1">
    <source>
        <dbReference type="ARBA" id="ARBA00005384"/>
    </source>
</evidence>